<keyword evidence="5" id="KW-1185">Reference proteome</keyword>
<dbReference type="PANTHER" id="PTHR10587:SF133">
    <property type="entry name" value="CHITIN DEACETYLASE 1-RELATED"/>
    <property type="match status" value="1"/>
</dbReference>
<dbReference type="Proteomes" id="UP001249959">
    <property type="component" value="Unassembled WGS sequence"/>
</dbReference>
<dbReference type="EC" id="3.-.-.-" evidence="4"/>
<reference evidence="4 5" key="1">
    <citation type="submission" date="2023-09" db="EMBL/GenBank/DDBJ databases">
        <title>Aquirufa genomes.</title>
        <authorList>
            <person name="Pitt A."/>
        </authorList>
    </citation>
    <scope>NUCLEOTIDE SEQUENCE [LARGE SCALE GENOMIC DNA]</scope>
    <source>
        <strain evidence="4 5">LEOWEIH-7C</strain>
    </source>
</reference>
<keyword evidence="2 4" id="KW-0378">Hydrolase</keyword>
<dbReference type="EMBL" id="JAVNWW010000001">
    <property type="protein sequence ID" value="MDU0808168.1"/>
    <property type="molecule type" value="Genomic_DNA"/>
</dbReference>
<dbReference type="PANTHER" id="PTHR10587">
    <property type="entry name" value="GLYCOSYL TRANSFERASE-RELATED"/>
    <property type="match status" value="1"/>
</dbReference>
<dbReference type="CDD" id="cd10917">
    <property type="entry name" value="CE4_NodB_like_6s_7s"/>
    <property type="match status" value="1"/>
</dbReference>
<evidence type="ECO:0000256" key="1">
    <source>
        <dbReference type="ARBA" id="ARBA00022723"/>
    </source>
</evidence>
<dbReference type="GO" id="GO:0016787">
    <property type="term" value="F:hydrolase activity"/>
    <property type="evidence" value="ECO:0007669"/>
    <property type="project" value="UniProtKB-KW"/>
</dbReference>
<dbReference type="Pfam" id="PF01522">
    <property type="entry name" value="Polysacc_deac_1"/>
    <property type="match status" value="1"/>
</dbReference>
<keyword evidence="1" id="KW-0479">Metal-binding</keyword>
<dbReference type="InterPro" id="IPR050248">
    <property type="entry name" value="Polysacc_deacetylase_ArnD"/>
</dbReference>
<name>A0ABU3TQN0_9BACT</name>
<sequence>MFIHQIPSIVPNLLPKLIWSRPVDEKSNAVYFTFDDGPTPEITNFVLDCLTQFEAKATFFCIGKNVVNNPEIVKSILAEGHQVGNHTMNHANAWKYSKEDYWQNYLDCEEVFRKMNIKSVGFRPPYGRVNSFIYREISIDTPIFMWSFLTGDYNQDLSTQAIIKAGIRHIKPGSILVFHDSVKAFPRLKVVLPALLDYCLQQNLKPEIL</sequence>
<protein>
    <submittedName>
        <fullName evidence="4">Polysaccharide deacetylase family protein</fullName>
        <ecNumber evidence="4">3.-.-.-</ecNumber>
    </submittedName>
</protein>
<dbReference type="PROSITE" id="PS51677">
    <property type="entry name" value="NODB"/>
    <property type="match status" value="1"/>
</dbReference>
<proteinExistence type="predicted"/>
<accession>A0ABU3TQN0</accession>
<evidence type="ECO:0000259" key="3">
    <source>
        <dbReference type="PROSITE" id="PS51677"/>
    </source>
</evidence>
<dbReference type="SUPFAM" id="SSF88713">
    <property type="entry name" value="Glycoside hydrolase/deacetylase"/>
    <property type="match status" value="1"/>
</dbReference>
<evidence type="ECO:0000256" key="2">
    <source>
        <dbReference type="ARBA" id="ARBA00022801"/>
    </source>
</evidence>
<evidence type="ECO:0000313" key="4">
    <source>
        <dbReference type="EMBL" id="MDU0808168.1"/>
    </source>
</evidence>
<dbReference type="RefSeq" id="WP_316070328.1">
    <property type="nucleotide sequence ID" value="NZ_JAVNWW010000001.1"/>
</dbReference>
<dbReference type="InterPro" id="IPR002509">
    <property type="entry name" value="NODB_dom"/>
</dbReference>
<comment type="caution">
    <text evidence="4">The sequence shown here is derived from an EMBL/GenBank/DDBJ whole genome shotgun (WGS) entry which is preliminary data.</text>
</comment>
<evidence type="ECO:0000313" key="5">
    <source>
        <dbReference type="Proteomes" id="UP001249959"/>
    </source>
</evidence>
<dbReference type="InterPro" id="IPR011330">
    <property type="entry name" value="Glyco_hydro/deAcase_b/a-brl"/>
</dbReference>
<dbReference type="Gene3D" id="3.20.20.370">
    <property type="entry name" value="Glycoside hydrolase/deacetylase"/>
    <property type="match status" value="1"/>
</dbReference>
<gene>
    <name evidence="4" type="ORF">PQG45_03850</name>
</gene>
<organism evidence="4 5">
    <name type="scientific">Aquirufa regiilacus</name>
    <dbReference type="NCBI Taxonomy" id="3024868"/>
    <lineage>
        <taxon>Bacteria</taxon>
        <taxon>Pseudomonadati</taxon>
        <taxon>Bacteroidota</taxon>
        <taxon>Cytophagia</taxon>
        <taxon>Cytophagales</taxon>
        <taxon>Flectobacillaceae</taxon>
        <taxon>Aquirufa</taxon>
    </lineage>
</organism>
<feature type="domain" description="NodB homology" evidence="3">
    <location>
        <begin position="28"/>
        <end position="209"/>
    </location>
</feature>